<dbReference type="EMBL" id="QRGO01000001">
    <property type="protein sequence ID" value="RDV05729.1"/>
    <property type="molecule type" value="Genomic_DNA"/>
</dbReference>
<evidence type="ECO:0000259" key="1">
    <source>
        <dbReference type="Pfam" id="PF13472"/>
    </source>
</evidence>
<dbReference type="InterPro" id="IPR008265">
    <property type="entry name" value="Lipase_GDSL_AS"/>
</dbReference>
<dbReference type="PANTHER" id="PTHR30383">
    <property type="entry name" value="THIOESTERASE 1/PROTEASE 1/LYSOPHOSPHOLIPASE L1"/>
    <property type="match status" value="1"/>
</dbReference>
<dbReference type="InterPro" id="IPR013830">
    <property type="entry name" value="SGNH_hydro"/>
</dbReference>
<accession>A0A371BDQ8</accession>
<dbReference type="CDD" id="cd01822">
    <property type="entry name" value="Lysophospholipase_L1_like"/>
    <property type="match status" value="1"/>
</dbReference>
<dbReference type="GO" id="GO:0006629">
    <property type="term" value="P:lipid metabolic process"/>
    <property type="evidence" value="ECO:0007669"/>
    <property type="project" value="InterPro"/>
</dbReference>
<dbReference type="Proteomes" id="UP000263993">
    <property type="component" value="Unassembled WGS sequence"/>
</dbReference>
<dbReference type="SUPFAM" id="SSF52266">
    <property type="entry name" value="SGNH hydrolase"/>
    <property type="match status" value="1"/>
</dbReference>
<comment type="caution">
    <text evidence="2">The sequence shown here is derived from an EMBL/GenBank/DDBJ whole genome shotgun (WGS) entry which is preliminary data.</text>
</comment>
<name>A0A371BDQ8_9BRAD</name>
<dbReference type="GO" id="GO:0004622">
    <property type="term" value="F:phosphatidylcholine lysophospholipase activity"/>
    <property type="evidence" value="ECO:0007669"/>
    <property type="project" value="TreeGrafter"/>
</dbReference>
<protein>
    <submittedName>
        <fullName evidence="2">Arylesterase</fullName>
    </submittedName>
</protein>
<feature type="domain" description="SGNH hydrolase-type esterase" evidence="1">
    <location>
        <begin position="43"/>
        <end position="201"/>
    </location>
</feature>
<dbReference type="RefSeq" id="WP_115517751.1">
    <property type="nucleotide sequence ID" value="NZ_QRGO01000001.1"/>
</dbReference>
<organism evidence="2 3">
    <name type="scientific">Undibacter mobilis</name>
    <dbReference type="NCBI Taxonomy" id="2292256"/>
    <lineage>
        <taxon>Bacteria</taxon>
        <taxon>Pseudomonadati</taxon>
        <taxon>Pseudomonadota</taxon>
        <taxon>Alphaproteobacteria</taxon>
        <taxon>Hyphomicrobiales</taxon>
        <taxon>Nitrobacteraceae</taxon>
        <taxon>Undibacter</taxon>
    </lineage>
</organism>
<dbReference type="Gene3D" id="3.40.50.1110">
    <property type="entry name" value="SGNH hydrolase"/>
    <property type="match status" value="1"/>
</dbReference>
<dbReference type="AlphaFoldDB" id="A0A371BDQ8"/>
<dbReference type="PANTHER" id="PTHR30383:SF24">
    <property type="entry name" value="THIOESTERASE 1_PROTEASE 1_LYSOPHOSPHOLIPASE L1"/>
    <property type="match status" value="1"/>
</dbReference>
<dbReference type="OrthoDB" id="9786188at2"/>
<dbReference type="Pfam" id="PF13472">
    <property type="entry name" value="Lipase_GDSL_2"/>
    <property type="match status" value="1"/>
</dbReference>
<dbReference type="PROSITE" id="PS01098">
    <property type="entry name" value="LIPASE_GDSL_SER"/>
    <property type="match status" value="1"/>
</dbReference>
<reference evidence="3" key="1">
    <citation type="submission" date="2018-08" db="EMBL/GenBank/DDBJ databases">
        <authorList>
            <person name="Kim S.-J."/>
            <person name="Jung G.-Y."/>
        </authorList>
    </citation>
    <scope>NUCLEOTIDE SEQUENCE [LARGE SCALE GENOMIC DNA]</scope>
    <source>
        <strain evidence="3">GY_H</strain>
    </source>
</reference>
<dbReference type="InterPro" id="IPR051532">
    <property type="entry name" value="Ester_Hydrolysis_Enzymes"/>
</dbReference>
<keyword evidence="3" id="KW-1185">Reference proteome</keyword>
<sequence>MRWPTYGEVLGPVQRAAALLLTIVCVLGPNWAAAADKPVKIVVLGDSLTAGYGLNVQDAFPTKLGVALKAKGHAIELINAGVSGDTATGGLDRFDWSVPADADALILELGANDALRGVSPDVTRAALDKILSKAAERKIPVLIAGMKSPPNMGADYVAKFDAIFPELARTHNALLYPFFLEGVAADEKLNQRDGMHPNSDGVDVIVKNILPKVEELIAKAKAS</sequence>
<evidence type="ECO:0000313" key="3">
    <source>
        <dbReference type="Proteomes" id="UP000263993"/>
    </source>
</evidence>
<gene>
    <name evidence="2" type="ORF">DXH78_06350</name>
</gene>
<dbReference type="InterPro" id="IPR036514">
    <property type="entry name" value="SGNH_hydro_sf"/>
</dbReference>
<evidence type="ECO:0000313" key="2">
    <source>
        <dbReference type="EMBL" id="RDV05729.1"/>
    </source>
</evidence>
<proteinExistence type="predicted"/>